<dbReference type="GO" id="GO:0007520">
    <property type="term" value="P:myoblast fusion"/>
    <property type="evidence" value="ECO:0007669"/>
    <property type="project" value="InterPro"/>
</dbReference>
<proteinExistence type="predicted"/>
<dbReference type="GO" id="GO:0005886">
    <property type="term" value="C:plasma membrane"/>
    <property type="evidence" value="ECO:0007669"/>
    <property type="project" value="TreeGrafter"/>
</dbReference>
<dbReference type="InterPro" id="IPR039014">
    <property type="entry name" value="Myomixer"/>
</dbReference>
<keyword evidence="2" id="KW-1185">Reference proteome</keyword>
<evidence type="ECO:0000313" key="1">
    <source>
        <dbReference type="EMBL" id="KYO43399.1"/>
    </source>
</evidence>
<dbReference type="GO" id="GO:0000139">
    <property type="term" value="C:Golgi membrane"/>
    <property type="evidence" value="ECO:0007669"/>
    <property type="project" value="TreeGrafter"/>
</dbReference>
<gene>
    <name evidence="1" type="ORF">Y1Q_0013473</name>
</gene>
<dbReference type="PANTHER" id="PTHR41686">
    <property type="entry name" value="MYOMIXER"/>
    <property type="match status" value="1"/>
</dbReference>
<evidence type="ECO:0000313" key="2">
    <source>
        <dbReference type="Proteomes" id="UP000050525"/>
    </source>
</evidence>
<organism evidence="1 2">
    <name type="scientific">Alligator mississippiensis</name>
    <name type="common">American alligator</name>
    <dbReference type="NCBI Taxonomy" id="8496"/>
    <lineage>
        <taxon>Eukaryota</taxon>
        <taxon>Metazoa</taxon>
        <taxon>Chordata</taxon>
        <taxon>Craniata</taxon>
        <taxon>Vertebrata</taxon>
        <taxon>Euteleostomi</taxon>
        <taxon>Archelosauria</taxon>
        <taxon>Archosauria</taxon>
        <taxon>Crocodylia</taxon>
        <taxon>Alligatoridae</taxon>
        <taxon>Alligatorinae</taxon>
        <taxon>Alligator</taxon>
    </lineage>
</organism>
<comment type="caution">
    <text evidence="1">The sequence shown here is derived from an EMBL/GenBank/DDBJ whole genome shotgun (WGS) entry which is preliminary data.</text>
</comment>
<protein>
    <submittedName>
        <fullName evidence="1">Uncharacterized protein</fullName>
    </submittedName>
</protein>
<dbReference type="PANTHER" id="PTHR41686:SF1">
    <property type="entry name" value="PROTEIN MYOMIXER"/>
    <property type="match status" value="1"/>
</dbReference>
<dbReference type="Proteomes" id="UP000050525">
    <property type="component" value="Unassembled WGS sequence"/>
</dbReference>
<dbReference type="EMBL" id="AKHW03001146">
    <property type="protein sequence ID" value="KYO43399.1"/>
    <property type="molecule type" value="Genomic_DNA"/>
</dbReference>
<dbReference type="AlphaFoldDB" id="A0A151P3A1"/>
<name>A0A151P3A1_ALLMI</name>
<sequence>MCKNQHWGQQLHKKEPLGSFSGWLGERQLPEQGSLLLSLWQRPERSMPAPLLPLLLLLRTLGVRLLLLARQRLLPLLRRLRARLGSRESREALLACLLCILNLRKKVDD</sequence>
<reference evidence="1 2" key="1">
    <citation type="journal article" date="2012" name="Genome Biol.">
        <title>Sequencing three crocodilian genomes to illuminate the evolution of archosaurs and amniotes.</title>
        <authorList>
            <person name="St John J.A."/>
            <person name="Braun E.L."/>
            <person name="Isberg S.R."/>
            <person name="Miles L.G."/>
            <person name="Chong A.Y."/>
            <person name="Gongora J."/>
            <person name="Dalzell P."/>
            <person name="Moran C."/>
            <person name="Bed'hom B."/>
            <person name="Abzhanov A."/>
            <person name="Burgess S.C."/>
            <person name="Cooksey A.M."/>
            <person name="Castoe T.A."/>
            <person name="Crawford N.G."/>
            <person name="Densmore L.D."/>
            <person name="Drew J.C."/>
            <person name="Edwards S.V."/>
            <person name="Faircloth B.C."/>
            <person name="Fujita M.K."/>
            <person name="Greenwold M.J."/>
            <person name="Hoffmann F.G."/>
            <person name="Howard J.M."/>
            <person name="Iguchi T."/>
            <person name="Janes D.E."/>
            <person name="Khan S.Y."/>
            <person name="Kohno S."/>
            <person name="de Koning A.J."/>
            <person name="Lance S.L."/>
            <person name="McCarthy F.M."/>
            <person name="McCormack J.E."/>
            <person name="Merchant M.E."/>
            <person name="Peterson D.G."/>
            <person name="Pollock D.D."/>
            <person name="Pourmand N."/>
            <person name="Raney B.J."/>
            <person name="Roessler K.A."/>
            <person name="Sanford J.R."/>
            <person name="Sawyer R.H."/>
            <person name="Schmidt C.J."/>
            <person name="Triplett E.W."/>
            <person name="Tuberville T.D."/>
            <person name="Venegas-Anaya M."/>
            <person name="Howard J.T."/>
            <person name="Jarvis E.D."/>
            <person name="Guillette L.J.Jr."/>
            <person name="Glenn T.C."/>
            <person name="Green R.E."/>
            <person name="Ray D.A."/>
        </authorList>
    </citation>
    <scope>NUCLEOTIDE SEQUENCE [LARGE SCALE GENOMIC DNA]</scope>
    <source>
        <strain evidence="1">KSC_2009_1</strain>
    </source>
</reference>
<dbReference type="GO" id="GO:0060538">
    <property type="term" value="P:skeletal muscle organ development"/>
    <property type="evidence" value="ECO:0007669"/>
    <property type="project" value="InterPro"/>
</dbReference>
<dbReference type="Pfam" id="PF21950">
    <property type="entry name" value="MINION"/>
    <property type="match status" value="1"/>
</dbReference>
<dbReference type="GO" id="GO:0045026">
    <property type="term" value="P:plasma membrane fusion"/>
    <property type="evidence" value="ECO:0007669"/>
    <property type="project" value="TreeGrafter"/>
</dbReference>
<dbReference type="GO" id="GO:0005789">
    <property type="term" value="C:endoplasmic reticulum membrane"/>
    <property type="evidence" value="ECO:0007669"/>
    <property type="project" value="TreeGrafter"/>
</dbReference>
<accession>A0A151P3A1</accession>